<evidence type="ECO:0000313" key="3">
    <source>
        <dbReference type="EMBL" id="CAE0638143.1"/>
    </source>
</evidence>
<evidence type="ECO:0000313" key="5">
    <source>
        <dbReference type="EMBL" id="CAE0638147.1"/>
    </source>
</evidence>
<dbReference type="GO" id="GO:0005737">
    <property type="term" value="C:cytoplasm"/>
    <property type="evidence" value="ECO:0007669"/>
    <property type="project" value="TreeGrafter"/>
</dbReference>
<dbReference type="PANTHER" id="PTHR13812:SF19">
    <property type="entry name" value="KETIMINE REDUCTASE MU-CRYSTALLIN"/>
    <property type="match status" value="1"/>
</dbReference>
<dbReference type="EMBL" id="HBIU01036853">
    <property type="protein sequence ID" value="CAE0638146.1"/>
    <property type="molecule type" value="Transcribed_RNA"/>
</dbReference>
<dbReference type="Pfam" id="PF02423">
    <property type="entry name" value="OCD_Mu_crystall"/>
    <property type="match status" value="1"/>
</dbReference>
<dbReference type="Gene3D" id="3.30.1780.10">
    <property type="entry name" value="ornithine cyclodeaminase, domain 1"/>
    <property type="match status" value="1"/>
</dbReference>
<dbReference type="InterPro" id="IPR023401">
    <property type="entry name" value="ODC_N"/>
</dbReference>
<reference evidence="5" key="1">
    <citation type="submission" date="2021-01" db="EMBL/GenBank/DDBJ databases">
        <authorList>
            <person name="Corre E."/>
            <person name="Pelletier E."/>
            <person name="Niang G."/>
            <person name="Scheremetjew M."/>
            <person name="Finn R."/>
            <person name="Kale V."/>
            <person name="Holt S."/>
            <person name="Cochrane G."/>
            <person name="Meng A."/>
            <person name="Brown T."/>
            <person name="Cohen L."/>
        </authorList>
    </citation>
    <scope>NUCLEOTIDE SEQUENCE</scope>
    <source>
        <strain evidence="5">CCMP3107</strain>
    </source>
</reference>
<evidence type="ECO:0000313" key="4">
    <source>
        <dbReference type="EMBL" id="CAE0638146.1"/>
    </source>
</evidence>
<dbReference type="AlphaFoldDB" id="A0A6V1SVK5"/>
<dbReference type="EMBL" id="HBIU01036855">
    <property type="protein sequence ID" value="CAE0638148.1"/>
    <property type="molecule type" value="Transcribed_RNA"/>
</dbReference>
<dbReference type="InterPro" id="IPR036291">
    <property type="entry name" value="NAD(P)-bd_dom_sf"/>
</dbReference>
<organism evidence="5">
    <name type="scientific">Heterosigma akashiwo</name>
    <name type="common">Chromophytic alga</name>
    <name type="synonym">Heterosigma carterae</name>
    <dbReference type="NCBI Taxonomy" id="2829"/>
    <lineage>
        <taxon>Eukaryota</taxon>
        <taxon>Sar</taxon>
        <taxon>Stramenopiles</taxon>
        <taxon>Ochrophyta</taxon>
        <taxon>Raphidophyceae</taxon>
        <taxon>Chattonellales</taxon>
        <taxon>Chattonellaceae</taxon>
        <taxon>Heterosigma</taxon>
    </lineage>
</organism>
<proteinExistence type="inferred from homology"/>
<dbReference type="EMBL" id="HBIU01036854">
    <property type="protein sequence ID" value="CAE0638147.1"/>
    <property type="molecule type" value="Transcribed_RNA"/>
</dbReference>
<gene>
    <name evidence="2" type="ORF">HAKA00212_LOCUS16922</name>
    <name evidence="3" type="ORF">HAKA00212_LOCUS16923</name>
    <name evidence="4" type="ORF">HAKA00212_LOCUS16926</name>
    <name evidence="5" type="ORF">HAKA00212_LOCUS16927</name>
    <name evidence="6" type="ORF">HAKA00212_LOCUS16928</name>
</gene>
<dbReference type="InterPro" id="IPR003462">
    <property type="entry name" value="ODC_Mu_crystall"/>
</dbReference>
<evidence type="ECO:0000313" key="2">
    <source>
        <dbReference type="EMBL" id="CAE0638142.1"/>
    </source>
</evidence>
<comment type="similarity">
    <text evidence="1">Belongs to the ornithine cyclodeaminase/mu-crystallin family.</text>
</comment>
<dbReference type="PANTHER" id="PTHR13812">
    <property type="entry name" value="KETIMINE REDUCTASE MU-CRYSTALLIN"/>
    <property type="match status" value="1"/>
</dbReference>
<protein>
    <recommendedName>
        <fullName evidence="7">Ornithine cyclodeaminase</fullName>
    </recommendedName>
</protein>
<evidence type="ECO:0008006" key="7">
    <source>
        <dbReference type="Google" id="ProtNLM"/>
    </source>
</evidence>
<dbReference type="SUPFAM" id="SSF51735">
    <property type="entry name" value="NAD(P)-binding Rossmann-fold domains"/>
    <property type="match status" value="1"/>
</dbReference>
<accession>A0A6V1SVK5</accession>
<evidence type="ECO:0000313" key="6">
    <source>
        <dbReference type="EMBL" id="CAE0638148.1"/>
    </source>
</evidence>
<dbReference type="EMBL" id="HBIU01036850">
    <property type="protein sequence ID" value="CAE0638143.1"/>
    <property type="molecule type" value="Transcribed_RNA"/>
</dbReference>
<dbReference type="EMBL" id="HBIU01036849">
    <property type="protein sequence ID" value="CAE0638142.1"/>
    <property type="molecule type" value="Transcribed_RNA"/>
</dbReference>
<name>A0A6V1SVK5_HETAK</name>
<evidence type="ECO:0000256" key="1">
    <source>
        <dbReference type="ARBA" id="ARBA00008903"/>
    </source>
</evidence>
<dbReference type="Gene3D" id="3.40.50.720">
    <property type="entry name" value="NAD(P)-binding Rossmann-like Domain"/>
    <property type="match status" value="1"/>
</dbReference>
<sequence>MGGTQSLNLAHYHRASLPPNQENNASIKVVSLDEILGVLDRLFATGEGLAKILDSQKKAYEAVSNGGCTLCPVQTLGQPGPPVAHHLQAGQGAQVCIKTGYYKPDEGNSAEEDVFVTKVAGGGGDQPGNVGMLLVFSQRTMKIKTILNDEGILTEVRTAAATVLASELLCDFHSVEKVGIVGTGIQAIWQLRLLNLKFKQLGLPLPEVIVKWAMRPGHKQFQPKKVMTFIQETMGKSACPLDREWAVGGRLSLFQPDGERFRRCRLIHTLTAGRSPQLAPEDLPGDLTGCHLSCVGADAPGKRELPAALVASELHPPTLVCDSLAQSLERGEFQHHPALFRAGRVRELGAVLGAGPDERARLREAFTIFDTSGVATQDVGIAQLVAGLVP</sequence>